<keyword evidence="1" id="KW-0812">Transmembrane</keyword>
<organism evidence="2 3">
    <name type="scientific">Parascaris univalens</name>
    <name type="common">Nematode worm</name>
    <dbReference type="NCBI Taxonomy" id="6257"/>
    <lineage>
        <taxon>Eukaryota</taxon>
        <taxon>Metazoa</taxon>
        <taxon>Ecdysozoa</taxon>
        <taxon>Nematoda</taxon>
        <taxon>Chromadorea</taxon>
        <taxon>Rhabditida</taxon>
        <taxon>Spirurina</taxon>
        <taxon>Ascaridomorpha</taxon>
        <taxon>Ascaridoidea</taxon>
        <taxon>Ascarididae</taxon>
        <taxon>Parascaris</taxon>
    </lineage>
</organism>
<feature type="transmembrane region" description="Helical" evidence="1">
    <location>
        <begin position="118"/>
        <end position="138"/>
    </location>
</feature>
<feature type="transmembrane region" description="Helical" evidence="1">
    <location>
        <begin position="314"/>
        <end position="334"/>
    </location>
</feature>
<feature type="transmembrane region" description="Helical" evidence="1">
    <location>
        <begin position="14"/>
        <end position="34"/>
    </location>
</feature>
<protein>
    <submittedName>
        <fullName evidence="3">Uncharacterized protein</fullName>
    </submittedName>
</protein>
<feature type="transmembrane region" description="Helical" evidence="1">
    <location>
        <begin position="340"/>
        <end position="360"/>
    </location>
</feature>
<feature type="transmembrane region" description="Helical" evidence="1">
    <location>
        <begin position="288"/>
        <end position="307"/>
    </location>
</feature>
<dbReference type="WBParaSite" id="PgR034_g044_t02">
    <property type="protein sequence ID" value="PgR034_g044_t02"/>
    <property type="gene ID" value="PgR034_g044"/>
</dbReference>
<keyword evidence="2" id="KW-1185">Reference proteome</keyword>
<feature type="transmembrane region" description="Helical" evidence="1">
    <location>
        <begin position="150"/>
        <end position="169"/>
    </location>
</feature>
<feature type="transmembrane region" description="Helical" evidence="1">
    <location>
        <begin position="372"/>
        <end position="396"/>
    </location>
</feature>
<dbReference type="Proteomes" id="UP000887569">
    <property type="component" value="Unplaced"/>
</dbReference>
<reference evidence="3" key="1">
    <citation type="submission" date="2022-11" db="UniProtKB">
        <authorList>
            <consortium name="WormBaseParasite"/>
        </authorList>
    </citation>
    <scope>IDENTIFICATION</scope>
</reference>
<name>A0A915BCC8_PARUN</name>
<feature type="transmembrane region" description="Helical" evidence="1">
    <location>
        <begin position="257"/>
        <end position="276"/>
    </location>
</feature>
<evidence type="ECO:0000313" key="2">
    <source>
        <dbReference type="Proteomes" id="UP000887569"/>
    </source>
</evidence>
<proteinExistence type="predicted"/>
<feature type="transmembrane region" description="Helical" evidence="1">
    <location>
        <begin position="412"/>
        <end position="432"/>
    </location>
</feature>
<dbReference type="AlphaFoldDB" id="A0A915BCC8"/>
<sequence>MSNISDNEKMNDRVVLISNAIVGVACGFTAGMLFDSGSLHVILTHAEGLRYTSAQIELVFLCGIFGLGIAFPVAYLQRHIRPYYINSIACLGSVTGFLLLWTATLYNGWFWDKAGVLAVYNFLTGHSIGYAYYTSLWVGMSSFPTVKNVFSWIHHLPLVCSALLLWIIVTDLHHLLPVQVIVVMMASFISIVLLRTPSRVEAPVRVTGDARQFTLPAYEYPASDTESIADSDDSGVGEGRARMIPGSMDRWRRILDAFYESRPILITFALATSTSMNLAQEPIVNAEARFVLCVVGATVGLFVTYLPGTSRTNFLLVVLAVRAVFLMIGIAEYNAPEVSILLYCSGGFVESVFWTVIPVMIYELRGRKRLTLLWSCAVLCCAVVTALQSGLVLLFFNTESSFAICKEDKCPLLLMELRFALIMCAIIAIFWLKQYHPADRNSSNS</sequence>
<feature type="transmembrane region" description="Helical" evidence="1">
    <location>
        <begin position="175"/>
        <end position="194"/>
    </location>
</feature>
<accession>A0A915BCC8</accession>
<feature type="transmembrane region" description="Helical" evidence="1">
    <location>
        <begin position="83"/>
        <end position="106"/>
    </location>
</feature>
<keyword evidence="1" id="KW-1133">Transmembrane helix</keyword>
<keyword evidence="1" id="KW-0472">Membrane</keyword>
<dbReference type="InterPro" id="IPR036259">
    <property type="entry name" value="MFS_trans_sf"/>
</dbReference>
<evidence type="ECO:0000313" key="3">
    <source>
        <dbReference type="WBParaSite" id="PgR034_g044_t02"/>
    </source>
</evidence>
<evidence type="ECO:0000256" key="1">
    <source>
        <dbReference type="SAM" id="Phobius"/>
    </source>
</evidence>
<dbReference type="SUPFAM" id="SSF103473">
    <property type="entry name" value="MFS general substrate transporter"/>
    <property type="match status" value="1"/>
</dbReference>
<feature type="transmembrane region" description="Helical" evidence="1">
    <location>
        <begin position="54"/>
        <end position="76"/>
    </location>
</feature>